<dbReference type="Pfam" id="PF01565">
    <property type="entry name" value="FAD_binding_4"/>
    <property type="match status" value="1"/>
</dbReference>
<comment type="similarity">
    <text evidence="2">Belongs to the oxygen-dependent FAD-linked oxidoreductase family.</text>
</comment>
<dbReference type="InterPro" id="IPR016166">
    <property type="entry name" value="FAD-bd_PCMH"/>
</dbReference>
<proteinExistence type="inferred from homology"/>
<dbReference type="InterPro" id="IPR036318">
    <property type="entry name" value="FAD-bd_PCMH-like_sf"/>
</dbReference>
<dbReference type="InterPro" id="IPR016167">
    <property type="entry name" value="FAD-bd_PCMH_sub1"/>
</dbReference>
<dbReference type="Pfam" id="PF08031">
    <property type="entry name" value="BBE"/>
    <property type="match status" value="1"/>
</dbReference>
<evidence type="ECO:0000256" key="1">
    <source>
        <dbReference type="ARBA" id="ARBA00001974"/>
    </source>
</evidence>
<dbReference type="PROSITE" id="PS51387">
    <property type="entry name" value="FAD_PCMH"/>
    <property type="match status" value="1"/>
</dbReference>
<dbReference type="SUPFAM" id="SSF56176">
    <property type="entry name" value="FAD-binding/transporter-associated domain-like"/>
    <property type="match status" value="1"/>
</dbReference>
<evidence type="ECO:0000256" key="2">
    <source>
        <dbReference type="ARBA" id="ARBA00005466"/>
    </source>
</evidence>
<dbReference type="Gene3D" id="3.40.462.20">
    <property type="match status" value="1"/>
</dbReference>
<dbReference type="AlphaFoldDB" id="A0A7M2T586"/>
<dbReference type="RefSeq" id="WP_189699898.1">
    <property type="nucleotide sequence ID" value="NZ_BMTA01000015.1"/>
</dbReference>
<evidence type="ECO:0000256" key="5">
    <source>
        <dbReference type="ARBA" id="ARBA00023002"/>
    </source>
</evidence>
<dbReference type="GO" id="GO:0071949">
    <property type="term" value="F:FAD binding"/>
    <property type="evidence" value="ECO:0007669"/>
    <property type="project" value="InterPro"/>
</dbReference>
<protein>
    <submittedName>
        <fullName evidence="8">LLM class flavin-dependent oxidoreductase</fullName>
    </submittedName>
</protein>
<feature type="region of interest" description="Disordered" evidence="6">
    <location>
        <begin position="602"/>
        <end position="622"/>
    </location>
</feature>
<dbReference type="PANTHER" id="PTHR42973:SF39">
    <property type="entry name" value="FAD-BINDING PCMH-TYPE DOMAIN-CONTAINING PROTEIN"/>
    <property type="match status" value="1"/>
</dbReference>
<dbReference type="InterPro" id="IPR036661">
    <property type="entry name" value="Luciferase-like_sf"/>
</dbReference>
<comment type="cofactor">
    <cofactor evidence="1">
        <name>FAD</name>
        <dbReference type="ChEBI" id="CHEBI:57692"/>
    </cofactor>
</comment>
<dbReference type="InterPro" id="IPR050416">
    <property type="entry name" value="FAD-linked_Oxidoreductase"/>
</dbReference>
<dbReference type="PANTHER" id="PTHR42973">
    <property type="entry name" value="BINDING OXIDOREDUCTASE, PUTATIVE (AFU_ORTHOLOGUE AFUA_1G17690)-RELATED"/>
    <property type="match status" value="1"/>
</dbReference>
<reference evidence="8 9" key="1">
    <citation type="submission" date="2020-10" db="EMBL/GenBank/DDBJ databases">
        <title>Streptomyces chromofuscus complate genome analysis.</title>
        <authorList>
            <person name="Anwar N."/>
        </authorList>
    </citation>
    <scope>NUCLEOTIDE SEQUENCE [LARGE SCALE GENOMIC DNA]</scope>
    <source>
        <strain evidence="8 9">DSM 40273</strain>
    </source>
</reference>
<dbReference type="KEGG" id="schf:IPT68_29735"/>
<keyword evidence="3" id="KW-0285">Flavoprotein</keyword>
<dbReference type="EMBL" id="CP063374">
    <property type="protein sequence ID" value="QOV43826.1"/>
    <property type="molecule type" value="Genomic_DNA"/>
</dbReference>
<dbReference type="Proteomes" id="UP000594008">
    <property type="component" value="Chromosome"/>
</dbReference>
<dbReference type="GO" id="GO:0016705">
    <property type="term" value="F:oxidoreductase activity, acting on paired donors, with incorporation or reduction of molecular oxygen"/>
    <property type="evidence" value="ECO:0007669"/>
    <property type="project" value="InterPro"/>
</dbReference>
<evidence type="ECO:0000256" key="4">
    <source>
        <dbReference type="ARBA" id="ARBA00022827"/>
    </source>
</evidence>
<gene>
    <name evidence="8" type="ORF">IPT68_29735</name>
</gene>
<evidence type="ECO:0000256" key="3">
    <source>
        <dbReference type="ARBA" id="ARBA00022630"/>
    </source>
</evidence>
<keyword evidence="9" id="KW-1185">Reference proteome</keyword>
<accession>A0A7M2T586</accession>
<name>A0A7M2T586_STRCW</name>
<evidence type="ECO:0000313" key="9">
    <source>
        <dbReference type="Proteomes" id="UP000594008"/>
    </source>
</evidence>
<keyword evidence="4" id="KW-0274">FAD</keyword>
<dbReference type="InterPro" id="IPR006094">
    <property type="entry name" value="Oxid_FAD_bind_N"/>
</dbReference>
<feature type="domain" description="FAD-binding PCMH-type" evidence="7">
    <location>
        <begin position="200"/>
        <end position="373"/>
    </location>
</feature>
<evidence type="ECO:0000259" key="7">
    <source>
        <dbReference type="PROSITE" id="PS51387"/>
    </source>
</evidence>
<sequence length="622" mass="65777">MELGISLDPAESGSVDGGWVELARLAEERGLALVVVDSSPATGPVGVDPWTAVSWLAGKTDRISLGAALADTGGSSQRDATVPYRTVVTKARESLDVLAPGRIVTDAAAWVTASRGASGEELAALSEGGLPVVVPVGSAEDVERLADLARAARTARPRRSPAARARRSPGIDYDAIPESLTRHAVEPGDPGYRGVSSNYLRGGAPGLVLRPGTAEEVADALAFARRHAHLPLGIRSAGHGVSGRSTNHGGLVVDVGRMNGIEVLDRAERLVRIGPGATWKQVSAALHPHGWALGSGDYGGVGVGGLATAGGIGLLGRAHGLTIDHLRAVELVLADGSRVRADAEERPDLFWAVRGAGANFGVATTFEFQVDEVGEVGHAQLGLVTTDIAQTLSDFGRTAAEAPRDTTVFLITGRPRQDHWSVQLLGVVDHPDPDVIVERLTPFAQIGMLARQQVVVTPYAGVMASAADVGPEGHHGFGEPVSRSAFLPKLTPEFARDAADLLRTGQVYFFELRAMGGAIADVSSDAMAFPHRGAAFQVTAMGADSEALDRVWDPLRKHFDGLYLSFETDTRPERLNDAFPPAVLQRLREVKRRYDPDNLFRDNFNIDPDAHPQVPSAGTREI</sequence>
<dbReference type="Gene3D" id="3.30.465.10">
    <property type="match status" value="1"/>
</dbReference>
<dbReference type="InterPro" id="IPR012951">
    <property type="entry name" value="BBE"/>
</dbReference>
<organism evidence="8 9">
    <name type="scientific">Streptomyces chromofuscus</name>
    <dbReference type="NCBI Taxonomy" id="42881"/>
    <lineage>
        <taxon>Bacteria</taxon>
        <taxon>Bacillati</taxon>
        <taxon>Actinomycetota</taxon>
        <taxon>Actinomycetes</taxon>
        <taxon>Kitasatosporales</taxon>
        <taxon>Streptomycetaceae</taxon>
        <taxon>Streptomyces</taxon>
    </lineage>
</organism>
<dbReference type="Gene3D" id="3.20.20.30">
    <property type="entry name" value="Luciferase-like domain"/>
    <property type="match status" value="1"/>
</dbReference>
<keyword evidence="5" id="KW-0560">Oxidoreductase</keyword>
<evidence type="ECO:0000313" key="8">
    <source>
        <dbReference type="EMBL" id="QOV43826.1"/>
    </source>
</evidence>
<evidence type="ECO:0000256" key="6">
    <source>
        <dbReference type="SAM" id="MobiDB-lite"/>
    </source>
</evidence>
<dbReference type="SUPFAM" id="SSF51679">
    <property type="entry name" value="Bacterial luciferase-like"/>
    <property type="match status" value="1"/>
</dbReference>
<dbReference type="Gene3D" id="3.30.43.10">
    <property type="entry name" value="Uridine Diphospho-n-acetylenolpyruvylglucosamine Reductase, domain 2"/>
    <property type="match status" value="1"/>
</dbReference>
<dbReference type="InterPro" id="IPR016169">
    <property type="entry name" value="FAD-bd_PCMH_sub2"/>
</dbReference>